<sequence>MDAFRDIPAFFEYSGVFKNEGKDINLGVIWSTIPCPGTINTGPHQFACLARLILSIVANAAGCKRLFSRMGNIHTKLQNRLSFEHVHDIATVAMDIEAQHQAAGLTRKQTKRRFDVYRPPLALRTTNNAEAADSDSLPDPPVELIGLEGDAGLEDMGSEHEDEGDETEARLATLAAQFNQALDDNNNDDFAGELGEELPEPEEVVPYRPCTRPRRLRLYFSKAHAITLSEVFNFSDLVDDVEEKLGFYWGCGVANTAKDHGSYEAIACMRND</sequence>
<organism evidence="1 2">
    <name type="scientific">Rhizoctonia solani</name>
    <dbReference type="NCBI Taxonomy" id="456999"/>
    <lineage>
        <taxon>Eukaryota</taxon>
        <taxon>Fungi</taxon>
        <taxon>Dikarya</taxon>
        <taxon>Basidiomycota</taxon>
        <taxon>Agaricomycotina</taxon>
        <taxon>Agaricomycetes</taxon>
        <taxon>Cantharellales</taxon>
        <taxon>Ceratobasidiaceae</taxon>
        <taxon>Rhizoctonia</taxon>
    </lineage>
</organism>
<evidence type="ECO:0000313" key="2">
    <source>
        <dbReference type="Proteomes" id="UP000663831"/>
    </source>
</evidence>
<evidence type="ECO:0008006" key="3">
    <source>
        <dbReference type="Google" id="ProtNLM"/>
    </source>
</evidence>
<reference evidence="1" key="1">
    <citation type="submission" date="2021-01" db="EMBL/GenBank/DDBJ databases">
        <authorList>
            <person name="Kaushik A."/>
        </authorList>
    </citation>
    <scope>NUCLEOTIDE SEQUENCE</scope>
    <source>
        <strain evidence="1">AG3-1AP</strain>
    </source>
</reference>
<proteinExistence type="predicted"/>
<dbReference type="SUPFAM" id="SSF53098">
    <property type="entry name" value="Ribonuclease H-like"/>
    <property type="match status" value="1"/>
</dbReference>
<dbReference type="Proteomes" id="UP000663831">
    <property type="component" value="Unassembled WGS sequence"/>
</dbReference>
<dbReference type="EMBL" id="CAJMWV010003671">
    <property type="protein sequence ID" value="CAE6486181.1"/>
    <property type="molecule type" value="Genomic_DNA"/>
</dbReference>
<evidence type="ECO:0000313" key="1">
    <source>
        <dbReference type="EMBL" id="CAE6486181.1"/>
    </source>
</evidence>
<dbReference type="AlphaFoldDB" id="A0A8H3CLN0"/>
<gene>
    <name evidence="1" type="ORF">RDB_LOCUS103901</name>
</gene>
<dbReference type="InterPro" id="IPR012337">
    <property type="entry name" value="RNaseH-like_sf"/>
</dbReference>
<comment type="caution">
    <text evidence="1">The sequence shown here is derived from an EMBL/GenBank/DDBJ whole genome shotgun (WGS) entry which is preliminary data.</text>
</comment>
<protein>
    <recommendedName>
        <fullName evidence="3">HAT C-terminal dimerisation domain-containing protein</fullName>
    </recommendedName>
</protein>
<name>A0A8H3CLN0_9AGAM</name>
<accession>A0A8H3CLN0</accession>